<proteinExistence type="predicted"/>
<dbReference type="Gene3D" id="3.30.2410.10">
    <property type="entry name" value="Hect, E3 ligase catalytic domain"/>
    <property type="match status" value="1"/>
</dbReference>
<dbReference type="EMBL" id="CAXLJM020000071">
    <property type="protein sequence ID" value="CAL8126160.1"/>
    <property type="molecule type" value="Genomic_DNA"/>
</dbReference>
<organism evidence="7 8">
    <name type="scientific">Orchesella dallaii</name>
    <dbReference type="NCBI Taxonomy" id="48710"/>
    <lineage>
        <taxon>Eukaryota</taxon>
        <taxon>Metazoa</taxon>
        <taxon>Ecdysozoa</taxon>
        <taxon>Arthropoda</taxon>
        <taxon>Hexapoda</taxon>
        <taxon>Collembola</taxon>
        <taxon>Entomobryomorpha</taxon>
        <taxon>Entomobryoidea</taxon>
        <taxon>Orchesellidae</taxon>
        <taxon>Orchesellinae</taxon>
        <taxon>Orchesella</taxon>
    </lineage>
</organism>
<dbReference type="SMART" id="SM00119">
    <property type="entry name" value="HECTc"/>
    <property type="match status" value="1"/>
</dbReference>
<dbReference type="Gene3D" id="3.30.2160.10">
    <property type="entry name" value="Hect, E3 ligase catalytic domain"/>
    <property type="match status" value="1"/>
</dbReference>
<gene>
    <name evidence="7" type="ORF">ODALV1_LOCUS21294</name>
</gene>
<evidence type="ECO:0000256" key="3">
    <source>
        <dbReference type="ARBA" id="ARBA00022679"/>
    </source>
</evidence>
<dbReference type="InterPro" id="IPR000569">
    <property type="entry name" value="HECT_dom"/>
</dbReference>
<reference evidence="7 8" key="1">
    <citation type="submission" date="2024-08" db="EMBL/GenBank/DDBJ databases">
        <authorList>
            <person name="Cucini C."/>
            <person name="Frati F."/>
        </authorList>
    </citation>
    <scope>NUCLEOTIDE SEQUENCE [LARGE SCALE GENOMIC DNA]</scope>
</reference>
<evidence type="ECO:0000256" key="1">
    <source>
        <dbReference type="ARBA" id="ARBA00000885"/>
    </source>
</evidence>
<dbReference type="PROSITE" id="PS50096">
    <property type="entry name" value="IQ"/>
    <property type="match status" value="1"/>
</dbReference>
<keyword evidence="8" id="KW-1185">Reference proteome</keyword>
<dbReference type="CDD" id="cd23767">
    <property type="entry name" value="IQCD"/>
    <property type="match status" value="1"/>
</dbReference>
<dbReference type="InterPro" id="IPR044611">
    <property type="entry name" value="E3A/B/C-like"/>
</dbReference>
<dbReference type="PANTHER" id="PTHR45700">
    <property type="entry name" value="UBIQUITIN-PROTEIN LIGASE E3C"/>
    <property type="match status" value="1"/>
</dbReference>
<sequence>MLPLTMSKFSLFEGNYKRKPDQKVGGRSRFTETREMTLMRANMERQMREQERARAAAVLILQAGFRGKKVREALSNRLRQEFQQESETGEDTLDKLKRQMTRFNYFFKAQPKDIEILGKLGKAMLSHRDDLISSMLEDSCSLIRLRQIIQKGFVVFSEPSPAGKTIVLRLLETFTNWKNVDAVRSTLRPHLSSSKTDEVMTSIWSHLVLHNNFFKLYKSFLEQKLEVNDDDSAKKALQHYDYTIFYRLFLEVIRQLSLTSRQFTIAKEVYVTKELVKILLLELAKSLCTVSSVGNPVVEYVICPCVAKELAVVQSGRTLWEDEWLQVMEDVVRLSTVPNDGVATSVNLRPVMYVFLMMNRCSGEYQTQMKASQIFRTLNLLLPAVDNRNSVFSDKGHSGIDDEYDDELDDYDMKTIEEYELEKEFFTHRQKMYDELIILFRKGNLSKELSVFSADMWNLMYPVISCLIDISLHGAMHDFDFLRRMTFERAFLRSAFYHVFRKTNRSIDELAVLGWLMTNLMKTLYDGEFLHRSPLNKEELQNFAKILEDTYVDIILIDRDLVDPSIYSSKKVIAQTLLIIHDRNLRLHLYPEDVFLSTKFSSLFSMETHGIQFSHFNKDQGPAQNLSFLDQRLLRVLTDFPFALSFHDRVSVWHQMIYTDQMDRHADGSPFGRQRVEIRRAYLYEDAFEKLSPENVPDLRTDVRISLVNVVGVQEAGVDGGGLLREFLTEVTKAGVDPNRGFFRVDSRNRLYPNPVAKRIFPDYRKHFFLMGRLVGKALYRQILLELPFAAFFLQLCAFGSVSSAVDYLATLDPDVHENLLKLRTFDGNSLKDLALDFTIDSNELGETKLVELKPGGEDILVDETNLTEYIHLVADYKINREIRDECYYFRCGLLDVVPILRIFSWKEMQTLISGSDKPIDVQDWKANTNYGAGYTSAHQTIELFWQILEDFDEAHLRKLLKFVTCCSRPPLLGFKELVPKFGISNAGVTDRLPTASTCMNLLKLPEISDIETLRERLVYAISAQAGFELS</sequence>
<dbReference type="PANTHER" id="PTHR45700:SF2">
    <property type="entry name" value="UBIQUITIN-PROTEIN LIGASE E3C"/>
    <property type="match status" value="1"/>
</dbReference>
<dbReference type="Gene3D" id="3.90.1750.10">
    <property type="entry name" value="Hect, E3 ligase catalytic domains"/>
    <property type="match status" value="1"/>
</dbReference>
<evidence type="ECO:0000313" key="7">
    <source>
        <dbReference type="EMBL" id="CAL8126160.1"/>
    </source>
</evidence>
<dbReference type="PROSITE" id="PS50237">
    <property type="entry name" value="HECT"/>
    <property type="match status" value="1"/>
</dbReference>
<evidence type="ECO:0000256" key="5">
    <source>
        <dbReference type="PROSITE-ProRule" id="PRU00104"/>
    </source>
</evidence>
<dbReference type="CDD" id="cd00078">
    <property type="entry name" value="HECTc"/>
    <property type="match status" value="1"/>
</dbReference>
<evidence type="ECO:0000256" key="4">
    <source>
        <dbReference type="ARBA" id="ARBA00022786"/>
    </source>
</evidence>
<dbReference type="InterPro" id="IPR035983">
    <property type="entry name" value="Hect_E3_ubiquitin_ligase"/>
</dbReference>
<dbReference type="Proteomes" id="UP001642540">
    <property type="component" value="Unassembled WGS sequence"/>
</dbReference>
<evidence type="ECO:0000259" key="6">
    <source>
        <dbReference type="PROSITE" id="PS50237"/>
    </source>
</evidence>
<evidence type="ECO:0000256" key="2">
    <source>
        <dbReference type="ARBA" id="ARBA00012485"/>
    </source>
</evidence>
<accession>A0ABP1REX2</accession>
<dbReference type="EC" id="2.3.2.26" evidence="2"/>
<name>A0ABP1REX2_9HEXA</name>
<feature type="domain" description="HECT" evidence="6">
    <location>
        <begin position="695"/>
        <end position="1031"/>
    </location>
</feature>
<comment type="caution">
    <text evidence="7">The sequence shown here is derived from an EMBL/GenBank/DDBJ whole genome shotgun (WGS) entry which is preliminary data.</text>
</comment>
<keyword evidence="3" id="KW-0808">Transferase</keyword>
<dbReference type="Pfam" id="PF00632">
    <property type="entry name" value="HECT"/>
    <property type="match status" value="1"/>
</dbReference>
<keyword evidence="4 5" id="KW-0833">Ubl conjugation pathway</keyword>
<comment type="catalytic activity">
    <reaction evidence="1">
        <text>S-ubiquitinyl-[E2 ubiquitin-conjugating enzyme]-L-cysteine + [acceptor protein]-L-lysine = [E2 ubiquitin-conjugating enzyme]-L-cysteine + N(6)-ubiquitinyl-[acceptor protein]-L-lysine.</text>
        <dbReference type="EC" id="2.3.2.26"/>
    </reaction>
</comment>
<feature type="active site" description="Glycyl thioester intermediate" evidence="5">
    <location>
        <position position="999"/>
    </location>
</feature>
<protein>
    <recommendedName>
        <fullName evidence="2">HECT-type E3 ubiquitin transferase</fullName>
        <ecNumber evidence="2">2.3.2.26</ecNumber>
    </recommendedName>
</protein>
<dbReference type="SUPFAM" id="SSF56204">
    <property type="entry name" value="Hect, E3 ligase catalytic domain"/>
    <property type="match status" value="1"/>
</dbReference>
<evidence type="ECO:0000313" key="8">
    <source>
        <dbReference type="Proteomes" id="UP001642540"/>
    </source>
</evidence>